<sequence>MKYSFTALAMLAMAGVALRGVASEDIMVPRGAVVGFKDGPAAAASSPNHQSLADVLRKRVDAAVVSPDTVDTKHMPAKRGKSSDKGNGNGSGSESESESSPKGRSGKVNSPQGNSNEDDCESMDPSGNTSGDNVADPQNRVGDVSGNNNGGVSDSECEEDDNTTSSNSNSNSNSNSSSNNNNGSGNVSDPECEDTDTESTNVNTGNNNTGSNTGNTSDTEICDDTDDETTPVLPPISTGKPGSGRPGKNRGSGSGNDSDGGSYSDGYDDDDGDSYGDSDSDSDSEGCCGCQCPGGFPMPYYQQYPYVGGYYGYNMGSYGGMGGMMGGMGMNMNMGTNQGMGQGGMYPNQGGMYPNQGQSVIINQDKDNGMSPEMMMWWTWMMSQQNQGQKQPTPTVPAQPQVGWWNQWGQGGQGGQGNQVVANPNPLDLGVNPPAIRTETIHTAEYATITVTKTAAPASVAPNFANYIVAQGGSFNNAVQFADSEQHSSSTSVAPLPSPGAVNPVAGGPIPGILNAAAFPAGPTPTPTPTDPVGGPNAGNQPVGKVFHFN</sequence>
<keyword evidence="2" id="KW-0732">Signal</keyword>
<feature type="compositionally biased region" description="Low complexity" evidence="1">
    <location>
        <begin position="198"/>
        <end position="219"/>
    </location>
</feature>
<proteinExistence type="predicted"/>
<accession>A0A9W8HC69</accession>
<dbReference type="Proteomes" id="UP001140217">
    <property type="component" value="Unassembled WGS sequence"/>
</dbReference>
<evidence type="ECO:0000313" key="4">
    <source>
        <dbReference type="Proteomes" id="UP001140217"/>
    </source>
</evidence>
<evidence type="ECO:0000256" key="2">
    <source>
        <dbReference type="SAM" id="SignalP"/>
    </source>
</evidence>
<feature type="compositionally biased region" description="Low complexity" evidence="1">
    <location>
        <begin position="165"/>
        <end position="186"/>
    </location>
</feature>
<dbReference type="AlphaFoldDB" id="A0A9W8HC69"/>
<dbReference type="EMBL" id="JANBUL010000058">
    <property type="protein sequence ID" value="KAJ2782965.1"/>
    <property type="molecule type" value="Genomic_DNA"/>
</dbReference>
<keyword evidence="4" id="KW-1185">Reference proteome</keyword>
<feature type="region of interest" description="Disordered" evidence="1">
    <location>
        <begin position="522"/>
        <end position="550"/>
    </location>
</feature>
<protein>
    <submittedName>
        <fullName evidence="3">Uncharacterized protein</fullName>
    </submittedName>
</protein>
<name>A0A9W8HC69_9FUNG</name>
<organism evidence="3 4">
    <name type="scientific">Coemansia javaensis</name>
    <dbReference type="NCBI Taxonomy" id="2761396"/>
    <lineage>
        <taxon>Eukaryota</taxon>
        <taxon>Fungi</taxon>
        <taxon>Fungi incertae sedis</taxon>
        <taxon>Zoopagomycota</taxon>
        <taxon>Kickxellomycotina</taxon>
        <taxon>Kickxellomycetes</taxon>
        <taxon>Kickxellales</taxon>
        <taxon>Kickxellaceae</taxon>
        <taxon>Coemansia</taxon>
    </lineage>
</organism>
<feature type="compositionally biased region" description="Acidic residues" evidence="1">
    <location>
        <begin position="266"/>
        <end position="284"/>
    </location>
</feature>
<feature type="compositionally biased region" description="Gly residues" evidence="1">
    <location>
        <begin position="241"/>
        <end position="254"/>
    </location>
</feature>
<feature type="compositionally biased region" description="Acidic residues" evidence="1">
    <location>
        <begin position="220"/>
        <end position="229"/>
    </location>
</feature>
<feature type="compositionally biased region" description="Low complexity" evidence="1">
    <location>
        <begin position="92"/>
        <end position="107"/>
    </location>
</feature>
<gene>
    <name evidence="3" type="ORF">H4R18_001981</name>
</gene>
<feature type="compositionally biased region" description="Low complexity" evidence="1">
    <location>
        <begin position="255"/>
        <end position="265"/>
    </location>
</feature>
<feature type="compositionally biased region" description="Low complexity" evidence="1">
    <location>
        <begin position="141"/>
        <end position="154"/>
    </location>
</feature>
<reference evidence="3" key="1">
    <citation type="submission" date="2022-07" db="EMBL/GenBank/DDBJ databases">
        <title>Phylogenomic reconstructions and comparative analyses of Kickxellomycotina fungi.</title>
        <authorList>
            <person name="Reynolds N.K."/>
            <person name="Stajich J.E."/>
            <person name="Barry K."/>
            <person name="Grigoriev I.V."/>
            <person name="Crous P."/>
            <person name="Smith M.E."/>
        </authorList>
    </citation>
    <scope>NUCLEOTIDE SEQUENCE</scope>
    <source>
        <strain evidence="3">NBRC 105414</strain>
    </source>
</reference>
<feature type="region of interest" description="Disordered" evidence="1">
    <location>
        <begin position="66"/>
        <end position="286"/>
    </location>
</feature>
<feature type="signal peptide" evidence="2">
    <location>
        <begin position="1"/>
        <end position="23"/>
    </location>
</feature>
<feature type="chain" id="PRO_5040935089" evidence="2">
    <location>
        <begin position="24"/>
        <end position="550"/>
    </location>
</feature>
<comment type="caution">
    <text evidence="3">The sequence shown here is derived from an EMBL/GenBank/DDBJ whole genome shotgun (WGS) entry which is preliminary data.</text>
</comment>
<evidence type="ECO:0000313" key="3">
    <source>
        <dbReference type="EMBL" id="KAJ2782965.1"/>
    </source>
</evidence>
<evidence type="ECO:0000256" key="1">
    <source>
        <dbReference type="SAM" id="MobiDB-lite"/>
    </source>
</evidence>